<protein>
    <recommendedName>
        <fullName evidence="4">Transmembrane protein</fullName>
    </recommendedName>
</protein>
<dbReference type="Pfam" id="PF19529">
    <property type="entry name" value="DUF6057"/>
    <property type="match status" value="2"/>
</dbReference>
<evidence type="ECO:0008006" key="4">
    <source>
        <dbReference type="Google" id="ProtNLM"/>
    </source>
</evidence>
<feature type="transmembrane region" description="Helical" evidence="1">
    <location>
        <begin position="7"/>
        <end position="30"/>
    </location>
</feature>
<dbReference type="Proteomes" id="UP000283855">
    <property type="component" value="Unassembled WGS sequence"/>
</dbReference>
<evidence type="ECO:0000313" key="3">
    <source>
        <dbReference type="Proteomes" id="UP000283855"/>
    </source>
</evidence>
<feature type="transmembrane region" description="Helical" evidence="1">
    <location>
        <begin position="122"/>
        <end position="142"/>
    </location>
</feature>
<evidence type="ECO:0000313" key="2">
    <source>
        <dbReference type="EMBL" id="RHA78271.1"/>
    </source>
</evidence>
<evidence type="ECO:0000256" key="1">
    <source>
        <dbReference type="SAM" id="Phobius"/>
    </source>
</evidence>
<keyword evidence="1" id="KW-1133">Transmembrane helix</keyword>
<sequence length="492" mass="58406">MRKQLHYILFIVLFIIYAACYQDVLSHIIFYQEQHHLFLFSTAYFTHSLHTEGWMSWLTDFLIQFFHLPLLGSCLMAGILSSVYLLVRFIIYRITGKRDLLQLALLPSLYLFLQTVSADASLVPVVSVWVSLLVVAVFCWLLSPWLRKLHRLIPDISLKPAVYWAVTVIVLLMYGGGTFYKFLQKYDIREYRMLKAEQAVKERNWDDVLMQTEKYLKRQANNQLIFYFRNMALYHTGQLLDHLLDYPLNMGVKALYFPWNSDSRESEYGHFLYEDLGYINEAQRWEFEAMVVWGETAPHLLNLARYNVVNKRPEVARRFINLLKQSLFYRKEAEQLEAVLHTGKVPGLRAPLADVKESPARFANVLNIGPELQYLCEKDSTNRMAFEYLMCDLLLSNQVVRFVDNLKYMRHFDYPRMPRLFEEALFMYRSGVGEEEFSKTGYSVSPETEERFKHYYQLYQQKDMRKLRLEFGNSYWYYLNFVSPYGNKIIAR</sequence>
<keyword evidence="1" id="KW-0812">Transmembrane</keyword>
<dbReference type="RefSeq" id="WP_118399916.1">
    <property type="nucleotide sequence ID" value="NZ_CABJGD010000003.1"/>
</dbReference>
<feature type="transmembrane region" description="Helical" evidence="1">
    <location>
        <begin position="61"/>
        <end position="87"/>
    </location>
</feature>
<comment type="caution">
    <text evidence="2">The sequence shown here is derived from an EMBL/GenBank/DDBJ whole genome shotgun (WGS) entry which is preliminary data.</text>
</comment>
<keyword evidence="1" id="KW-0472">Membrane</keyword>
<organism evidence="2 3">
    <name type="scientific">Phocaeicola coprophilus</name>
    <dbReference type="NCBI Taxonomy" id="387090"/>
    <lineage>
        <taxon>Bacteria</taxon>
        <taxon>Pseudomonadati</taxon>
        <taxon>Bacteroidota</taxon>
        <taxon>Bacteroidia</taxon>
        <taxon>Bacteroidales</taxon>
        <taxon>Bacteroidaceae</taxon>
        <taxon>Phocaeicola</taxon>
    </lineage>
</organism>
<reference evidence="2 3" key="1">
    <citation type="submission" date="2018-08" db="EMBL/GenBank/DDBJ databases">
        <title>A genome reference for cultivated species of the human gut microbiota.</title>
        <authorList>
            <person name="Zou Y."/>
            <person name="Xue W."/>
            <person name="Luo G."/>
        </authorList>
    </citation>
    <scope>NUCLEOTIDE SEQUENCE [LARGE SCALE GENOMIC DNA]</scope>
    <source>
        <strain evidence="2 3">AM42-38</strain>
    </source>
</reference>
<dbReference type="EMBL" id="QSFT01000003">
    <property type="protein sequence ID" value="RHA78271.1"/>
    <property type="molecule type" value="Genomic_DNA"/>
</dbReference>
<dbReference type="AlphaFoldDB" id="A0A413T3X0"/>
<dbReference type="InterPro" id="IPR045692">
    <property type="entry name" value="DUF6057"/>
</dbReference>
<name>A0A413T3X0_9BACT</name>
<gene>
    <name evidence="2" type="ORF">DW921_02095</name>
</gene>
<proteinExistence type="predicted"/>
<feature type="transmembrane region" description="Helical" evidence="1">
    <location>
        <begin position="162"/>
        <end position="183"/>
    </location>
</feature>
<accession>A0A413T3X0</accession>